<dbReference type="HOGENOM" id="CLU_084070_0_0_1"/>
<dbReference type="Gene3D" id="1.20.1270.60">
    <property type="entry name" value="Arfaptin homology (AH) domain/BAR domain"/>
    <property type="match status" value="1"/>
</dbReference>
<dbReference type="VEuPathDB" id="FungiDB:KRP23_5063"/>
<feature type="region of interest" description="Disordered" evidence="1">
    <location>
        <begin position="1"/>
        <end position="45"/>
    </location>
</feature>
<keyword evidence="3" id="KW-1185">Reference proteome</keyword>
<name>H3GMX5_PHYRM</name>
<evidence type="ECO:0000313" key="2">
    <source>
        <dbReference type="EnsemblProtists" id="Phyra77909"/>
    </source>
</evidence>
<evidence type="ECO:0000256" key="1">
    <source>
        <dbReference type="SAM" id="MobiDB-lite"/>
    </source>
</evidence>
<sequence length="289" mass="32238">MLLSRRRASRPGIREESDSVRSGEAGNDSCPLLGENDEESNSNQCQQIRDVRRIENGILSPKRSLTQRIRSRKNRFIQRALVACHFAKPSRDLTFSRAQTSNRAAIEHLTTIRSGLFAHSQSIVDLSMAICCFTGNSARLQDDLQDSNVVVEGHKIRECSLVFVGCLMPGTAQGQVEKTVLAKIDHHVNDLERVDALIDERARAVLEYEYAKRVLAVDQQKGNANRIAERKQALQAAQLECERATRFIAEQLKVLSPKPDADLSEIVQELVAQFFKRGAAFLASAAKPE</sequence>
<dbReference type="EnsemblProtists" id="Phyra77909">
    <property type="protein sequence ID" value="Phyra77909"/>
    <property type="gene ID" value="Phyra77909"/>
</dbReference>
<feature type="compositionally biased region" description="Basic and acidic residues" evidence="1">
    <location>
        <begin position="12"/>
        <end position="21"/>
    </location>
</feature>
<evidence type="ECO:0000313" key="3">
    <source>
        <dbReference type="Proteomes" id="UP000005238"/>
    </source>
</evidence>
<dbReference type="AlphaFoldDB" id="H3GMX5"/>
<reference evidence="3" key="1">
    <citation type="journal article" date="2006" name="Science">
        <title>Phytophthora genome sequences uncover evolutionary origins and mechanisms of pathogenesis.</title>
        <authorList>
            <person name="Tyler B.M."/>
            <person name="Tripathy S."/>
            <person name="Zhang X."/>
            <person name="Dehal P."/>
            <person name="Jiang R.H."/>
            <person name="Aerts A."/>
            <person name="Arredondo F.D."/>
            <person name="Baxter L."/>
            <person name="Bensasson D."/>
            <person name="Beynon J.L."/>
            <person name="Chapman J."/>
            <person name="Damasceno C.M."/>
            <person name="Dorrance A.E."/>
            <person name="Dou D."/>
            <person name="Dickerman A.W."/>
            <person name="Dubchak I.L."/>
            <person name="Garbelotto M."/>
            <person name="Gijzen M."/>
            <person name="Gordon S.G."/>
            <person name="Govers F."/>
            <person name="Grunwald N.J."/>
            <person name="Huang W."/>
            <person name="Ivors K.L."/>
            <person name="Jones R.W."/>
            <person name="Kamoun S."/>
            <person name="Krampis K."/>
            <person name="Lamour K.H."/>
            <person name="Lee M.K."/>
            <person name="McDonald W.H."/>
            <person name="Medina M."/>
            <person name="Meijer H.J."/>
            <person name="Nordberg E.K."/>
            <person name="Maclean D.J."/>
            <person name="Ospina-Giraldo M.D."/>
            <person name="Morris P.F."/>
            <person name="Phuntumart V."/>
            <person name="Putnam N.H."/>
            <person name="Rash S."/>
            <person name="Rose J.K."/>
            <person name="Sakihama Y."/>
            <person name="Salamov A.A."/>
            <person name="Savidor A."/>
            <person name="Scheuring C.F."/>
            <person name="Smith B.M."/>
            <person name="Sobral B.W."/>
            <person name="Terry A."/>
            <person name="Torto-Alalibo T.A."/>
            <person name="Win J."/>
            <person name="Xu Z."/>
            <person name="Zhang H."/>
            <person name="Grigoriev I.V."/>
            <person name="Rokhsar D.S."/>
            <person name="Boore J.L."/>
        </authorList>
    </citation>
    <scope>NUCLEOTIDE SEQUENCE [LARGE SCALE GENOMIC DNA]</scope>
    <source>
        <strain evidence="3">Pr102</strain>
    </source>
</reference>
<dbReference type="OMA" id="ENYNDSC"/>
<dbReference type="EMBL" id="DS566024">
    <property type="status" value="NOT_ANNOTATED_CDS"/>
    <property type="molecule type" value="Genomic_DNA"/>
</dbReference>
<dbReference type="InterPro" id="IPR027267">
    <property type="entry name" value="AH/BAR_dom_sf"/>
</dbReference>
<dbReference type="eggNOG" id="ENOG502SQY4">
    <property type="taxonomic scope" value="Eukaryota"/>
</dbReference>
<reference evidence="2" key="2">
    <citation type="submission" date="2015-06" db="UniProtKB">
        <authorList>
            <consortium name="EnsemblProtists"/>
        </authorList>
    </citation>
    <scope>IDENTIFICATION</scope>
    <source>
        <strain evidence="2">Pr102</strain>
    </source>
</reference>
<accession>H3GMX5</accession>
<dbReference type="VEuPathDB" id="FungiDB:KRP22_4974"/>
<organism evidence="2 3">
    <name type="scientific">Phytophthora ramorum</name>
    <name type="common">Sudden oak death agent</name>
    <dbReference type="NCBI Taxonomy" id="164328"/>
    <lineage>
        <taxon>Eukaryota</taxon>
        <taxon>Sar</taxon>
        <taxon>Stramenopiles</taxon>
        <taxon>Oomycota</taxon>
        <taxon>Peronosporomycetes</taxon>
        <taxon>Peronosporales</taxon>
        <taxon>Peronosporaceae</taxon>
        <taxon>Phytophthora</taxon>
    </lineage>
</organism>
<dbReference type="InParanoid" id="H3GMX5"/>
<proteinExistence type="predicted"/>
<dbReference type="Proteomes" id="UP000005238">
    <property type="component" value="Unassembled WGS sequence"/>
</dbReference>
<protein>
    <submittedName>
        <fullName evidence="2">Uncharacterized protein</fullName>
    </submittedName>
</protein>